<evidence type="ECO:0000313" key="5">
    <source>
        <dbReference type="Proteomes" id="UP000184063"/>
    </source>
</evidence>
<reference evidence="5" key="1">
    <citation type="journal article" date="2017" name="Genome Biol.">
        <title>Comparative genomics reveals high biological diversity and specific adaptations in the industrially and medically important fungal genus Aspergillus.</title>
        <authorList>
            <person name="de Vries R.P."/>
            <person name="Riley R."/>
            <person name="Wiebenga A."/>
            <person name="Aguilar-Osorio G."/>
            <person name="Amillis S."/>
            <person name="Uchima C.A."/>
            <person name="Anderluh G."/>
            <person name="Asadollahi M."/>
            <person name="Askin M."/>
            <person name="Barry K."/>
            <person name="Battaglia E."/>
            <person name="Bayram O."/>
            <person name="Benocci T."/>
            <person name="Braus-Stromeyer S.A."/>
            <person name="Caldana C."/>
            <person name="Canovas D."/>
            <person name="Cerqueira G.C."/>
            <person name="Chen F."/>
            <person name="Chen W."/>
            <person name="Choi C."/>
            <person name="Clum A."/>
            <person name="Dos Santos R.A."/>
            <person name="Damasio A.R."/>
            <person name="Diallinas G."/>
            <person name="Emri T."/>
            <person name="Fekete E."/>
            <person name="Flipphi M."/>
            <person name="Freyberg S."/>
            <person name="Gallo A."/>
            <person name="Gournas C."/>
            <person name="Habgood R."/>
            <person name="Hainaut M."/>
            <person name="Harispe M.L."/>
            <person name="Henrissat B."/>
            <person name="Hilden K.S."/>
            <person name="Hope R."/>
            <person name="Hossain A."/>
            <person name="Karabika E."/>
            <person name="Karaffa L."/>
            <person name="Karanyi Z."/>
            <person name="Krasevec N."/>
            <person name="Kuo A."/>
            <person name="Kusch H."/>
            <person name="LaButti K."/>
            <person name="Lagendijk E.L."/>
            <person name="Lapidus A."/>
            <person name="Levasseur A."/>
            <person name="Lindquist E."/>
            <person name="Lipzen A."/>
            <person name="Logrieco A.F."/>
            <person name="MacCabe A."/>
            <person name="Maekelae M.R."/>
            <person name="Malavazi I."/>
            <person name="Melin P."/>
            <person name="Meyer V."/>
            <person name="Mielnichuk N."/>
            <person name="Miskei M."/>
            <person name="Molnar A.P."/>
            <person name="Mule G."/>
            <person name="Ngan C.Y."/>
            <person name="Orejas M."/>
            <person name="Orosz E."/>
            <person name="Ouedraogo J.P."/>
            <person name="Overkamp K.M."/>
            <person name="Park H.-S."/>
            <person name="Perrone G."/>
            <person name="Piumi F."/>
            <person name="Punt P.J."/>
            <person name="Ram A.F."/>
            <person name="Ramon A."/>
            <person name="Rauscher S."/>
            <person name="Record E."/>
            <person name="Riano-Pachon D.M."/>
            <person name="Robert V."/>
            <person name="Roehrig J."/>
            <person name="Ruller R."/>
            <person name="Salamov A."/>
            <person name="Salih N.S."/>
            <person name="Samson R.A."/>
            <person name="Sandor E."/>
            <person name="Sanguinetti M."/>
            <person name="Schuetze T."/>
            <person name="Sepcic K."/>
            <person name="Shelest E."/>
            <person name="Sherlock G."/>
            <person name="Sophianopoulou V."/>
            <person name="Squina F.M."/>
            <person name="Sun H."/>
            <person name="Susca A."/>
            <person name="Todd R.B."/>
            <person name="Tsang A."/>
            <person name="Unkles S.E."/>
            <person name="van de Wiele N."/>
            <person name="van Rossen-Uffink D."/>
            <person name="Oliveira J.V."/>
            <person name="Vesth T.C."/>
            <person name="Visser J."/>
            <person name="Yu J.-H."/>
            <person name="Zhou M."/>
            <person name="Andersen M.R."/>
            <person name="Archer D.B."/>
            <person name="Baker S.E."/>
            <person name="Benoit I."/>
            <person name="Brakhage A.A."/>
            <person name="Braus G.H."/>
            <person name="Fischer R."/>
            <person name="Frisvad J.C."/>
            <person name="Goldman G.H."/>
            <person name="Houbraken J."/>
            <person name="Oakley B."/>
            <person name="Pocsi I."/>
            <person name="Scazzocchio C."/>
            <person name="Seiboth B."/>
            <person name="vanKuyk P.A."/>
            <person name="Wortman J."/>
            <person name="Dyer P.S."/>
            <person name="Grigoriev I.V."/>
        </authorList>
    </citation>
    <scope>NUCLEOTIDE SEQUENCE [LARGE SCALE GENOMIC DNA]</scope>
    <source>
        <strain evidence="5">CBS 106.47</strain>
    </source>
</reference>
<evidence type="ECO:0000313" key="4">
    <source>
        <dbReference type="EMBL" id="OJZ84071.1"/>
    </source>
</evidence>
<dbReference type="Gene3D" id="2.120.10.80">
    <property type="entry name" value="Kelch-type beta propeller"/>
    <property type="match status" value="1"/>
</dbReference>
<sequence length="914" mass="98316">MDECLSRKHGKRRAVGAPLVPTLLVLLLFASPASTAVPYTPSQLFYSSTSNGSFAYLLQSTGTSQDASTGFITWDVSGEIDTTSPSYNILMDPLPFQLNTQSPAFVPVIDQHGVIKISIGDGSWEKLSVKESGSSDNVDAPNYLSAGFAYASTNTSDSSLYAFGGMCPFSNASEANWMGSANYSQSMVALEPSGSGKTDAYDASTTGDRAPPIAEAGFTVTPLQATYAYSSNGEVRQQQDFLLIGGQTQDAFINMSQLAVFSLPQNSWSFVTVDITSTSYKTELAVREVATVEPRSGHTAVLSPDGSKVIVYGGWVGNTSIAAQPQLVILELGETYGGSGDWTWNILSTEDTETTGGSGLYGHGATMLPGGVMMVAGGYTIPQSSSSSSKRSTKQSQPNSQVYLYNITSEEWVSSYRNPESIASQQESSQSGPSKTWKTGVGVGVGLGIPVVAGLAILLFFLWKRRQKRRVRDQELRKLALGAERAHFWGQGEPFMASSIHKPSMREAEVRSDYPWMGNSGSGRPFSWQDTGDAVAESTGLLGDPSPTTTGRSSLSARMYRPPTQYSEYRRSDATGDIHPIDEREEDEAKDAVGVSTQKTIDNFRAESTILTPLSTTVCGDSYAGGSAGPSDYMAGVGYDRDMPSSPDKDERTSSNLSDSSTSAKSIPQPRMANFSYPASQASSGRQSPQKSVTISIPSREPARSRPNSAALSSEKRYSSDSYSTAHTSLSLRQAEGEHLLRDNPEPTSPLDLFPKPTTFPKQRTSEWIGNNVRRVLSLTRRRPATDTDPTTAPLASGIDRRGTVLGPSSSSTGHGLPRRSVSASAELFRRKQGAKDWGAANRLSRNMESQARSSRDDTALPSFLDLDPDSDDDWDVEGAAEGRRVQVTFTVPKEKLRVVNATAGELDTKLCFE</sequence>
<dbReference type="Proteomes" id="UP000184063">
    <property type="component" value="Unassembled WGS sequence"/>
</dbReference>
<feature type="region of interest" description="Disordered" evidence="1">
    <location>
        <begin position="617"/>
        <end position="727"/>
    </location>
</feature>
<dbReference type="InterPro" id="IPR015915">
    <property type="entry name" value="Kelch-typ_b-propeller"/>
</dbReference>
<feature type="compositionally biased region" description="Polar residues" evidence="1">
    <location>
        <begin position="844"/>
        <end position="853"/>
    </location>
</feature>
<dbReference type="InterPro" id="IPR011043">
    <property type="entry name" value="Gal_Oxase/kelch_b-propeller"/>
</dbReference>
<feature type="transmembrane region" description="Helical" evidence="2">
    <location>
        <begin position="441"/>
        <end position="463"/>
    </location>
</feature>
<organism evidence="4 5">
    <name type="scientific">Aspergillus luchuensis (strain CBS 106.47)</name>
    <dbReference type="NCBI Taxonomy" id="1137211"/>
    <lineage>
        <taxon>Eukaryota</taxon>
        <taxon>Fungi</taxon>
        <taxon>Dikarya</taxon>
        <taxon>Ascomycota</taxon>
        <taxon>Pezizomycotina</taxon>
        <taxon>Eurotiomycetes</taxon>
        <taxon>Eurotiomycetidae</taxon>
        <taxon>Eurotiales</taxon>
        <taxon>Aspergillaceae</taxon>
        <taxon>Aspergillus</taxon>
        <taxon>Aspergillus subgen. Circumdati</taxon>
    </lineage>
</organism>
<feature type="region of interest" description="Disordered" evidence="1">
    <location>
        <begin position="741"/>
        <end position="763"/>
    </location>
</feature>
<keyword evidence="3" id="KW-0732">Signal</keyword>
<protein>
    <recommendedName>
        <fullName evidence="6">Galactose oxidase</fullName>
    </recommendedName>
</protein>
<keyword evidence="2" id="KW-0812">Transmembrane</keyword>
<feature type="compositionally biased region" description="Low complexity" evidence="1">
    <location>
        <begin position="654"/>
        <end position="666"/>
    </location>
</feature>
<feature type="chain" id="PRO_5012160341" description="Galactose oxidase" evidence="3">
    <location>
        <begin position="36"/>
        <end position="914"/>
    </location>
</feature>
<dbReference type="AlphaFoldDB" id="A0A1M3TBE1"/>
<evidence type="ECO:0000256" key="1">
    <source>
        <dbReference type="SAM" id="MobiDB-lite"/>
    </source>
</evidence>
<evidence type="ECO:0000256" key="2">
    <source>
        <dbReference type="SAM" id="Phobius"/>
    </source>
</evidence>
<accession>A0A1M3TBE1</accession>
<dbReference type="SUPFAM" id="SSF50965">
    <property type="entry name" value="Galactose oxidase, central domain"/>
    <property type="match status" value="1"/>
</dbReference>
<name>A0A1M3TBE1_ASPLC</name>
<feature type="signal peptide" evidence="3">
    <location>
        <begin position="1"/>
        <end position="35"/>
    </location>
</feature>
<feature type="region of interest" description="Disordered" evidence="1">
    <location>
        <begin position="840"/>
        <end position="873"/>
    </location>
</feature>
<gene>
    <name evidence="4" type="ORF">ASPFODRAFT_301372</name>
</gene>
<feature type="compositionally biased region" description="Basic and acidic residues" evidence="1">
    <location>
        <begin position="639"/>
        <end position="653"/>
    </location>
</feature>
<feature type="region of interest" description="Disordered" evidence="1">
    <location>
        <begin position="782"/>
        <end position="825"/>
    </location>
</feature>
<keyword evidence="2" id="KW-1133">Transmembrane helix</keyword>
<evidence type="ECO:0008006" key="6">
    <source>
        <dbReference type="Google" id="ProtNLM"/>
    </source>
</evidence>
<evidence type="ECO:0000256" key="3">
    <source>
        <dbReference type="SAM" id="SignalP"/>
    </source>
</evidence>
<proteinExistence type="predicted"/>
<dbReference type="VEuPathDB" id="FungiDB:ASPFODRAFT_301372"/>
<dbReference type="EMBL" id="KV878245">
    <property type="protein sequence ID" value="OJZ84071.1"/>
    <property type="molecule type" value="Genomic_DNA"/>
</dbReference>
<feature type="compositionally biased region" description="Polar residues" evidence="1">
    <location>
        <begin position="677"/>
        <end position="697"/>
    </location>
</feature>
<feature type="compositionally biased region" description="Low complexity" evidence="1">
    <location>
        <begin position="787"/>
        <end position="796"/>
    </location>
</feature>
<keyword evidence="2" id="KW-0472">Membrane</keyword>
<dbReference type="OrthoDB" id="205993at2759"/>